<dbReference type="InterPro" id="IPR005467">
    <property type="entry name" value="His_kinase_dom"/>
</dbReference>
<dbReference type="InterPro" id="IPR003594">
    <property type="entry name" value="HATPase_dom"/>
</dbReference>
<feature type="transmembrane region" description="Helical" evidence="3">
    <location>
        <begin position="50"/>
        <end position="72"/>
    </location>
</feature>
<keyword evidence="3" id="KW-1133">Transmembrane helix</keyword>
<dbReference type="Pfam" id="PF06580">
    <property type="entry name" value="His_kinase"/>
    <property type="match status" value="1"/>
</dbReference>
<reference evidence="5 6" key="1">
    <citation type="journal article" date="2011" name="Curr. Microbiol.">
        <title>Luteibacter jiangsuensis sp. nov.: a methamidophos-degrading bacterium isolated from a methamidophos-manufacturing factory.</title>
        <authorList>
            <person name="Wang L."/>
            <person name="Wang G.L."/>
            <person name="Li S.P."/>
            <person name="Jiang J.D."/>
        </authorList>
    </citation>
    <scope>NUCLEOTIDE SEQUENCE [LARGE SCALE GENOMIC DNA]</scope>
    <source>
        <strain evidence="5 6">CGMCC 1.10133</strain>
    </source>
</reference>
<sequence>MRPCRSSPPACRSSSPHFPRSRVGRTLPPGSHGEASDVNSIRDARLARPALAFGFWTLLALSYSVSAVLSSISEGRTPDWPRALVWNLANFWLWMVLAPLVGWFGRQATGAGWQRFCAVHVPASLLVALVQMLAQLSVFWVLCGPGHAPVHSLAGFVGMQFAYNFHLALLTYWLILVVLRGLESRRRLRDERLRNARLETQLAQSQLQALRMQLQPHFLFNTLNAISALALAEPLRARLMIARLSDFLRMTLEQRHAQQVPLSQEVEFLRCYLDIQQVRFQDRLSTRLDVADDTLRASVPSMILQPLVENALRHGLLAKAEPGKLRVASHREGHVLHLRVDDDGLGLPPGGVSEGVGLGNTRARLDVLFGAEASMELSRNADGGTCVELRFPFREYAA</sequence>
<dbReference type="PANTHER" id="PTHR34220:SF7">
    <property type="entry name" value="SENSOR HISTIDINE KINASE YPDA"/>
    <property type="match status" value="1"/>
</dbReference>
<keyword evidence="3" id="KW-0812">Transmembrane</keyword>
<dbReference type="SUPFAM" id="SSF55874">
    <property type="entry name" value="ATPase domain of HSP90 chaperone/DNA topoisomerase II/histidine kinase"/>
    <property type="match status" value="1"/>
</dbReference>
<dbReference type="PANTHER" id="PTHR34220">
    <property type="entry name" value="SENSOR HISTIDINE KINASE YPDA"/>
    <property type="match status" value="1"/>
</dbReference>
<dbReference type="EMBL" id="JAAQQR010000003">
    <property type="protein sequence ID" value="NID04942.1"/>
    <property type="molecule type" value="Genomic_DNA"/>
</dbReference>
<evidence type="ECO:0000259" key="4">
    <source>
        <dbReference type="PROSITE" id="PS50109"/>
    </source>
</evidence>
<keyword evidence="1" id="KW-0175">Coiled coil</keyword>
<feature type="coiled-coil region" evidence="1">
    <location>
        <begin position="188"/>
        <end position="215"/>
    </location>
</feature>
<name>A0ABX0Q3G9_9GAMM</name>
<feature type="domain" description="Histidine kinase" evidence="4">
    <location>
        <begin position="303"/>
        <end position="395"/>
    </location>
</feature>
<feature type="transmembrane region" description="Helical" evidence="3">
    <location>
        <begin position="161"/>
        <end position="182"/>
    </location>
</feature>
<dbReference type="InterPro" id="IPR050640">
    <property type="entry name" value="Bact_2-comp_sensor_kinase"/>
</dbReference>
<comment type="caution">
    <text evidence="5">The sequence shown here is derived from an EMBL/GenBank/DDBJ whole genome shotgun (WGS) entry which is preliminary data.</text>
</comment>
<dbReference type="GO" id="GO:0016301">
    <property type="term" value="F:kinase activity"/>
    <property type="evidence" value="ECO:0007669"/>
    <property type="project" value="UniProtKB-KW"/>
</dbReference>
<proteinExistence type="predicted"/>
<feature type="compositionally biased region" description="Low complexity" evidence="2">
    <location>
        <begin position="1"/>
        <end position="16"/>
    </location>
</feature>
<accession>A0ABX0Q3G9</accession>
<gene>
    <name evidence="5" type="ORF">HBF26_08595</name>
</gene>
<evidence type="ECO:0000313" key="6">
    <source>
        <dbReference type="Proteomes" id="UP001429601"/>
    </source>
</evidence>
<keyword evidence="5" id="KW-0418">Kinase</keyword>
<feature type="region of interest" description="Disordered" evidence="2">
    <location>
        <begin position="1"/>
        <end position="37"/>
    </location>
</feature>
<evidence type="ECO:0000256" key="2">
    <source>
        <dbReference type="SAM" id="MobiDB-lite"/>
    </source>
</evidence>
<dbReference type="Pfam" id="PF02518">
    <property type="entry name" value="HATPase_c"/>
    <property type="match status" value="1"/>
</dbReference>
<dbReference type="Gene3D" id="3.30.565.10">
    <property type="entry name" value="Histidine kinase-like ATPase, C-terminal domain"/>
    <property type="match status" value="1"/>
</dbReference>
<evidence type="ECO:0000256" key="1">
    <source>
        <dbReference type="SAM" id="Coils"/>
    </source>
</evidence>
<feature type="transmembrane region" description="Helical" evidence="3">
    <location>
        <begin position="84"/>
        <end position="104"/>
    </location>
</feature>
<organism evidence="5 6">
    <name type="scientific">Luteibacter jiangsuensis</name>
    <dbReference type="NCBI Taxonomy" id="637577"/>
    <lineage>
        <taxon>Bacteria</taxon>
        <taxon>Pseudomonadati</taxon>
        <taxon>Pseudomonadota</taxon>
        <taxon>Gammaproteobacteria</taxon>
        <taxon>Lysobacterales</taxon>
        <taxon>Rhodanobacteraceae</taxon>
        <taxon>Luteibacter</taxon>
    </lineage>
</organism>
<evidence type="ECO:0000313" key="5">
    <source>
        <dbReference type="EMBL" id="NID04942.1"/>
    </source>
</evidence>
<protein>
    <submittedName>
        <fullName evidence="5">Histidine kinase</fullName>
    </submittedName>
</protein>
<feature type="transmembrane region" description="Helical" evidence="3">
    <location>
        <begin position="116"/>
        <end position="141"/>
    </location>
</feature>
<keyword evidence="6" id="KW-1185">Reference proteome</keyword>
<keyword evidence="5" id="KW-0808">Transferase</keyword>
<keyword evidence="3" id="KW-0472">Membrane</keyword>
<evidence type="ECO:0000256" key="3">
    <source>
        <dbReference type="SAM" id="Phobius"/>
    </source>
</evidence>
<dbReference type="InterPro" id="IPR010559">
    <property type="entry name" value="Sig_transdc_His_kin_internal"/>
</dbReference>
<dbReference type="InterPro" id="IPR036890">
    <property type="entry name" value="HATPase_C_sf"/>
</dbReference>
<dbReference type="Proteomes" id="UP001429601">
    <property type="component" value="Unassembled WGS sequence"/>
</dbReference>
<dbReference type="PROSITE" id="PS50109">
    <property type="entry name" value="HIS_KIN"/>
    <property type="match status" value="1"/>
</dbReference>
<dbReference type="SMART" id="SM00387">
    <property type="entry name" value="HATPase_c"/>
    <property type="match status" value="1"/>
</dbReference>